<reference evidence="1 2" key="1">
    <citation type="submission" date="2024-09" db="EMBL/GenBank/DDBJ databases">
        <authorList>
            <person name="Sun Q."/>
            <person name="Mori K."/>
        </authorList>
    </citation>
    <scope>NUCLEOTIDE SEQUENCE [LARGE SCALE GENOMIC DNA]</scope>
    <source>
        <strain evidence="1 2">NCAIM B.02529</strain>
    </source>
</reference>
<name>A0ABV6LPD6_9BACI</name>
<dbReference type="Proteomes" id="UP001589836">
    <property type="component" value="Unassembled WGS sequence"/>
</dbReference>
<evidence type="ECO:0000313" key="1">
    <source>
        <dbReference type="EMBL" id="MFC0524274.1"/>
    </source>
</evidence>
<evidence type="ECO:0000313" key="2">
    <source>
        <dbReference type="Proteomes" id="UP001589836"/>
    </source>
</evidence>
<gene>
    <name evidence="1" type="ORF">ACFFGV_11925</name>
</gene>
<sequence length="66" mass="7572">MEINIQHFSIDNVGKSSGVFSGDNMQQRFTSKKIWYEGNGTLEGDHNIHMMNKHVIMKSSDKQDET</sequence>
<dbReference type="EMBL" id="JBHLTP010000010">
    <property type="protein sequence ID" value="MFC0524274.1"/>
    <property type="molecule type" value="Genomic_DNA"/>
</dbReference>
<comment type="caution">
    <text evidence="1">The sequence shown here is derived from an EMBL/GenBank/DDBJ whole genome shotgun (WGS) entry which is preliminary data.</text>
</comment>
<proteinExistence type="predicted"/>
<accession>A0ABV6LPD6</accession>
<keyword evidence="2" id="KW-1185">Reference proteome</keyword>
<organism evidence="1 2">
    <name type="scientific">Pontibacillus salicampi</name>
    <dbReference type="NCBI Taxonomy" id="1449801"/>
    <lineage>
        <taxon>Bacteria</taxon>
        <taxon>Bacillati</taxon>
        <taxon>Bacillota</taxon>
        <taxon>Bacilli</taxon>
        <taxon>Bacillales</taxon>
        <taxon>Bacillaceae</taxon>
        <taxon>Pontibacillus</taxon>
    </lineage>
</organism>
<protein>
    <submittedName>
        <fullName evidence="1">Uncharacterized protein</fullName>
    </submittedName>
</protein>
<dbReference type="RefSeq" id="WP_377348087.1">
    <property type="nucleotide sequence ID" value="NZ_JBHLTP010000010.1"/>
</dbReference>